<dbReference type="EMBL" id="CP091521">
    <property type="protein sequence ID" value="UOP04047.1"/>
    <property type="molecule type" value="Genomic_DNA"/>
</dbReference>
<name>A0A8T9MR63_9NEIS</name>
<protein>
    <submittedName>
        <fullName evidence="1">Uncharacterized protein</fullName>
    </submittedName>
</protein>
<sequence>MRKLGLLSIGQWLIRARTRAATVQIWDNARDFFPFDSRKGNAVKLYWFALPSAAAPVSAHTPAQSPNNPL</sequence>
<organism evidence="1 2">
    <name type="scientific">Conchiformibius kuhniae</name>
    <dbReference type="NCBI Taxonomy" id="211502"/>
    <lineage>
        <taxon>Bacteria</taxon>
        <taxon>Pseudomonadati</taxon>
        <taxon>Pseudomonadota</taxon>
        <taxon>Betaproteobacteria</taxon>
        <taxon>Neisseriales</taxon>
        <taxon>Neisseriaceae</taxon>
        <taxon>Conchiformibius</taxon>
    </lineage>
</organism>
<dbReference type="AlphaFoldDB" id="A0A8T9MR63"/>
<evidence type="ECO:0000313" key="1">
    <source>
        <dbReference type="EMBL" id="UOP04047.1"/>
    </source>
</evidence>
<keyword evidence="2" id="KW-1185">Reference proteome</keyword>
<reference evidence="1" key="2">
    <citation type="submission" date="2024-09" db="EMBL/GenBank/DDBJ databases">
        <authorList>
            <person name="Veyrier F.J."/>
        </authorList>
    </citation>
    <scope>NUCLEOTIDE SEQUENCE</scope>
    <source>
        <strain evidence="1">17694</strain>
    </source>
</reference>
<evidence type="ECO:0000313" key="2">
    <source>
        <dbReference type="Proteomes" id="UP000831534"/>
    </source>
</evidence>
<dbReference type="KEGG" id="ckh:LVJ77_06020"/>
<reference evidence="1" key="1">
    <citation type="journal article" date="2022" name="Res Sq">
        <title>Evolution of multicellular longitudinally dividing oral cavity symbionts (Neisseriaceae).</title>
        <authorList>
            <person name="Nyongesa S."/>
            <person name="Weber P."/>
            <person name="Bernet E."/>
            <person name="Pullido F."/>
            <person name="Nieckarz M."/>
            <person name="Delaby M."/>
            <person name="Nieves C."/>
            <person name="Viehboeck T."/>
            <person name="Krause N."/>
            <person name="Rivera-Millot A."/>
            <person name="Nakamura A."/>
            <person name="Vischer N."/>
            <person name="VanNieuwenhze M."/>
            <person name="Brun Y."/>
            <person name="Cava F."/>
            <person name="Bulgheresi S."/>
            <person name="Veyrier F."/>
        </authorList>
    </citation>
    <scope>NUCLEOTIDE SEQUENCE</scope>
    <source>
        <strain evidence="1">17694</strain>
    </source>
</reference>
<dbReference type="RefSeq" id="WP_156900884.1">
    <property type="nucleotide sequence ID" value="NZ_CP091521.1"/>
</dbReference>
<dbReference type="Proteomes" id="UP000831534">
    <property type="component" value="Chromosome"/>
</dbReference>
<accession>A0A8T9MR63</accession>
<gene>
    <name evidence="1" type="ORF">LVJ77_06020</name>
</gene>
<proteinExistence type="predicted"/>